<dbReference type="EMBL" id="CAJVAP010000007">
    <property type="protein sequence ID" value="CAG7605150.1"/>
    <property type="molecule type" value="Genomic_DNA"/>
</dbReference>
<accession>A0A916NMF2</accession>
<dbReference type="EC" id="3.5.1.91" evidence="2"/>
<feature type="domain" description="Amidohydrolase 3" evidence="1">
    <location>
        <begin position="45"/>
        <end position="536"/>
    </location>
</feature>
<proteinExistence type="predicted"/>
<keyword evidence="2" id="KW-0378">Hydrolase</keyword>
<dbReference type="GO" id="GO:0016787">
    <property type="term" value="F:hydrolase activity"/>
    <property type="evidence" value="ECO:0007669"/>
    <property type="project" value="UniProtKB-KW"/>
</dbReference>
<protein>
    <submittedName>
        <fullName evidence="2">N-substituted formamide deformylase</fullName>
        <ecNumber evidence="2">3.5.1.91</ecNumber>
    </submittedName>
</protein>
<sequence length="550" mass="59251">MSQRVFLGRVVTLDRDDRRGTGIRTSGSRVRDVLEESSAAGDGEILDFGDRVILPGFVDAHVHLEVTARALVTMVDVRVPRCRTVADVLEVLSDASAGWSEPENVWMRAQANLFFDQKLADKRYPTLAELDGATGDIPLVIHAGGHTSLLNSAAIRLSALERFSTGEQGAMGGVVVERDSTGRPTGLVSEIDSFLPIIDRSEGSLSRTLVEGARELFTQYGVTVIGDISGTPAGVRAIAAAAESGEIPQRVVEYVCAPGTLEFEDALRSREIFGDGERFHVRGIKVFADGGYSSRNAAVDIPYVDEYALEAGSTGTVNIGREELVEMVSRSARAGLQLAVHANGERAQREIVEAAAAAESAAGLPVRMEHAGNLMMDGTADAAWREADVVPIPQPTFLYNFGDFFPLYLGEAASTGRFRFRDLSERGWRLAGSSDVFTGAEEAQSNPLFGVWNCLARRSFNDAVIEPDQALTLDQALRMYTQYAADSLGLGDSYGSIEAGKEADFVVLDRDPYEASADELLEIRVDHVVVGGRIVHSRDGAPPPNVSERG</sequence>
<reference evidence="2" key="1">
    <citation type="submission" date="2021-06" db="EMBL/GenBank/DDBJ databases">
        <authorList>
            <person name="Criscuolo A."/>
        </authorList>
    </citation>
    <scope>NUCLEOTIDE SEQUENCE</scope>
    <source>
        <strain evidence="2">CIP111803</strain>
    </source>
</reference>
<dbReference type="PANTHER" id="PTHR22642">
    <property type="entry name" value="IMIDAZOLONEPROPIONASE"/>
    <property type="match status" value="1"/>
</dbReference>
<dbReference type="RefSeq" id="WP_218114428.1">
    <property type="nucleotide sequence ID" value="NZ_CAJVAP010000007.1"/>
</dbReference>
<evidence type="ECO:0000313" key="2">
    <source>
        <dbReference type="EMBL" id="CAG7605150.1"/>
    </source>
</evidence>
<dbReference type="Proteomes" id="UP000693892">
    <property type="component" value="Unassembled WGS sequence"/>
</dbReference>
<dbReference type="Pfam" id="PF07969">
    <property type="entry name" value="Amidohydro_3"/>
    <property type="match status" value="1"/>
</dbReference>
<dbReference type="AlphaFoldDB" id="A0A916NMF2"/>
<gene>
    <name evidence="2" type="primary">nfdA_3</name>
    <name evidence="2" type="ORF">LEUCIP111803_00801</name>
</gene>
<comment type="caution">
    <text evidence="2">The sequence shown here is derived from an EMBL/GenBank/DDBJ whole genome shotgun (WGS) entry which is preliminary data.</text>
</comment>
<evidence type="ECO:0000259" key="1">
    <source>
        <dbReference type="Pfam" id="PF07969"/>
    </source>
</evidence>
<name>A0A916NMF2_9MICO</name>
<evidence type="ECO:0000313" key="3">
    <source>
        <dbReference type="Proteomes" id="UP000693892"/>
    </source>
</evidence>
<dbReference type="InterPro" id="IPR013108">
    <property type="entry name" value="Amidohydro_3"/>
</dbReference>
<dbReference type="PANTHER" id="PTHR22642:SF2">
    <property type="entry name" value="PROTEIN LONG AFTER FAR-RED 3"/>
    <property type="match status" value="1"/>
</dbReference>
<keyword evidence="3" id="KW-1185">Reference proteome</keyword>
<organism evidence="2 3">
    <name type="scientific">Leucobacter soli</name>
    <dbReference type="NCBI Taxonomy" id="2812850"/>
    <lineage>
        <taxon>Bacteria</taxon>
        <taxon>Bacillati</taxon>
        <taxon>Actinomycetota</taxon>
        <taxon>Actinomycetes</taxon>
        <taxon>Micrococcales</taxon>
        <taxon>Microbacteriaceae</taxon>
        <taxon>Leucobacter</taxon>
    </lineage>
</organism>